<sequence length="112" mass="13089">MQLCMEGRRRALVRVLWFSESPFSFRQRTAPATPSPVESRSGVRSRKPFRQSTVEAKSEDSSDAKTREPISSLLSAPFLKCVMIPLHRHNHWQFHQQALIFLWKAWEVQQSH</sequence>
<dbReference type="EMBL" id="HF935238">
    <property type="protein sequence ID" value="CCX05206.1"/>
    <property type="molecule type" value="Genomic_DNA"/>
</dbReference>
<proteinExistence type="predicted"/>
<dbReference type="Proteomes" id="UP000018144">
    <property type="component" value="Unassembled WGS sequence"/>
</dbReference>
<feature type="compositionally biased region" description="Polar residues" evidence="1">
    <location>
        <begin position="26"/>
        <end position="38"/>
    </location>
</feature>
<feature type="compositionally biased region" description="Basic and acidic residues" evidence="1">
    <location>
        <begin position="56"/>
        <end position="68"/>
    </location>
</feature>
<organism evidence="2 3">
    <name type="scientific">Pyronema omphalodes (strain CBS 100304)</name>
    <name type="common">Pyronema confluens</name>
    <dbReference type="NCBI Taxonomy" id="1076935"/>
    <lineage>
        <taxon>Eukaryota</taxon>
        <taxon>Fungi</taxon>
        <taxon>Dikarya</taxon>
        <taxon>Ascomycota</taxon>
        <taxon>Pezizomycotina</taxon>
        <taxon>Pezizomycetes</taxon>
        <taxon>Pezizales</taxon>
        <taxon>Pyronemataceae</taxon>
        <taxon>Pyronema</taxon>
    </lineage>
</organism>
<gene>
    <name evidence="2" type="ORF">PCON_04793</name>
</gene>
<evidence type="ECO:0000256" key="1">
    <source>
        <dbReference type="SAM" id="MobiDB-lite"/>
    </source>
</evidence>
<reference evidence="2 3" key="1">
    <citation type="journal article" date="2013" name="PLoS Genet.">
        <title>The genome and development-dependent transcriptomes of Pyronema confluens: a window into fungal evolution.</title>
        <authorList>
            <person name="Traeger S."/>
            <person name="Altegoer F."/>
            <person name="Freitag M."/>
            <person name="Gabaldon T."/>
            <person name="Kempken F."/>
            <person name="Kumar A."/>
            <person name="Marcet-Houben M."/>
            <person name="Poggeler S."/>
            <person name="Stajich J.E."/>
            <person name="Nowrousian M."/>
        </authorList>
    </citation>
    <scope>NUCLEOTIDE SEQUENCE [LARGE SCALE GENOMIC DNA]</scope>
    <source>
        <strain evidence="3">CBS 100304</strain>
        <tissue evidence="2">Vegetative mycelium</tissue>
    </source>
</reference>
<keyword evidence="3" id="KW-1185">Reference proteome</keyword>
<name>U4KW03_PYROM</name>
<evidence type="ECO:0000313" key="2">
    <source>
        <dbReference type="EMBL" id="CCX05206.1"/>
    </source>
</evidence>
<evidence type="ECO:0000313" key="3">
    <source>
        <dbReference type="Proteomes" id="UP000018144"/>
    </source>
</evidence>
<feature type="region of interest" description="Disordered" evidence="1">
    <location>
        <begin position="26"/>
        <end position="68"/>
    </location>
</feature>
<accession>U4KW03</accession>
<dbReference type="AlphaFoldDB" id="U4KW03"/>
<protein>
    <submittedName>
        <fullName evidence="2">Uncharacterized protein</fullName>
    </submittedName>
</protein>